<protein>
    <recommendedName>
        <fullName evidence="1">Thioredoxin-like fold domain-containing protein</fullName>
    </recommendedName>
</protein>
<sequence length="138" mass="14273">MAGGLAEVLGEVLVAADGEEVAVAALAARGVSLVGLYFGCSLSGPCAQLGASLAAFYGRFRGEAAAAGAQRLEIVFVSAEQEQQQWQEAVRAMPWLALPFADKHRKVRPRRGCGEGFVGAGGGAAPWGGSRRALSRWG</sequence>
<dbReference type="GO" id="GO:0004791">
    <property type="term" value="F:thioredoxin-disulfide reductase (NADPH) activity"/>
    <property type="evidence" value="ECO:0007669"/>
    <property type="project" value="TreeGrafter"/>
</dbReference>
<reference evidence="2" key="3">
    <citation type="submission" date="2025-09" db="UniProtKB">
        <authorList>
            <consortium name="Ensembl"/>
        </authorList>
    </citation>
    <scope>IDENTIFICATION</scope>
</reference>
<keyword evidence="3" id="KW-1185">Reference proteome</keyword>
<reference evidence="2" key="2">
    <citation type="submission" date="2025-08" db="UniProtKB">
        <authorList>
            <consortium name="Ensembl"/>
        </authorList>
    </citation>
    <scope>IDENTIFICATION</scope>
</reference>
<evidence type="ECO:0000259" key="1">
    <source>
        <dbReference type="Pfam" id="PF13905"/>
    </source>
</evidence>
<reference evidence="2" key="1">
    <citation type="submission" date="2018-09" db="EMBL/GenBank/DDBJ databases">
        <title>Common duck and Muscovy duck high density SNP chip.</title>
        <authorList>
            <person name="Vignal A."/>
            <person name="Thebault N."/>
            <person name="Warren W.C."/>
        </authorList>
    </citation>
    <scope>NUCLEOTIDE SEQUENCE [LARGE SCALE GENOMIC DNA]</scope>
</reference>
<organism evidence="2 3">
    <name type="scientific">Cairina moschata</name>
    <name type="common">Muscovy duck</name>
    <dbReference type="NCBI Taxonomy" id="8855"/>
    <lineage>
        <taxon>Eukaryota</taxon>
        <taxon>Metazoa</taxon>
        <taxon>Chordata</taxon>
        <taxon>Craniata</taxon>
        <taxon>Vertebrata</taxon>
        <taxon>Euteleostomi</taxon>
        <taxon>Archelosauria</taxon>
        <taxon>Archosauria</taxon>
        <taxon>Dinosauria</taxon>
        <taxon>Saurischia</taxon>
        <taxon>Theropoda</taxon>
        <taxon>Coelurosauria</taxon>
        <taxon>Aves</taxon>
        <taxon>Neognathae</taxon>
        <taxon>Galloanserae</taxon>
        <taxon>Anseriformes</taxon>
        <taxon>Anatidae</taxon>
        <taxon>Anatinae</taxon>
        <taxon>Cairina</taxon>
    </lineage>
</organism>
<evidence type="ECO:0000313" key="2">
    <source>
        <dbReference type="Ensembl" id="ENSCMMP00000022205.1"/>
    </source>
</evidence>
<dbReference type="AlphaFoldDB" id="A0A8C3CKW9"/>
<dbReference type="Proteomes" id="UP000694556">
    <property type="component" value="Chromosome 20"/>
</dbReference>
<name>A0A8C3CKW9_CAIMO</name>
<dbReference type="GO" id="GO:0030178">
    <property type="term" value="P:negative regulation of Wnt signaling pathway"/>
    <property type="evidence" value="ECO:0007669"/>
    <property type="project" value="TreeGrafter"/>
</dbReference>
<dbReference type="Pfam" id="PF13905">
    <property type="entry name" value="Thioredoxin_8"/>
    <property type="match status" value="1"/>
</dbReference>
<dbReference type="PANTHER" id="PTHR46472">
    <property type="entry name" value="NUCLEOREDOXIN"/>
    <property type="match status" value="1"/>
</dbReference>
<dbReference type="InterPro" id="IPR012336">
    <property type="entry name" value="Thioredoxin-like_fold"/>
</dbReference>
<proteinExistence type="predicted"/>
<dbReference type="GO" id="GO:0005634">
    <property type="term" value="C:nucleus"/>
    <property type="evidence" value="ECO:0007669"/>
    <property type="project" value="TreeGrafter"/>
</dbReference>
<dbReference type="GO" id="GO:0031397">
    <property type="term" value="P:negative regulation of protein ubiquitination"/>
    <property type="evidence" value="ECO:0007669"/>
    <property type="project" value="TreeGrafter"/>
</dbReference>
<dbReference type="Gene3D" id="3.40.30.10">
    <property type="entry name" value="Glutaredoxin"/>
    <property type="match status" value="1"/>
</dbReference>
<feature type="domain" description="Thioredoxin-like fold" evidence="1">
    <location>
        <begin position="33"/>
        <end position="106"/>
    </location>
</feature>
<dbReference type="PANTHER" id="PTHR46472:SF1">
    <property type="entry name" value="NUCLEOREDOXIN"/>
    <property type="match status" value="1"/>
</dbReference>
<dbReference type="InterPro" id="IPR036249">
    <property type="entry name" value="Thioredoxin-like_sf"/>
</dbReference>
<dbReference type="SUPFAM" id="SSF52833">
    <property type="entry name" value="Thioredoxin-like"/>
    <property type="match status" value="1"/>
</dbReference>
<accession>A0A8C3CKW9</accession>
<dbReference type="Ensembl" id="ENSCMMT00000024331.1">
    <property type="protein sequence ID" value="ENSCMMP00000022205.1"/>
    <property type="gene ID" value="ENSCMMG00000013950.1"/>
</dbReference>
<evidence type="ECO:0000313" key="3">
    <source>
        <dbReference type="Proteomes" id="UP000694556"/>
    </source>
</evidence>